<accession>A0A6A6LTR7</accession>
<evidence type="ECO:0000313" key="5">
    <source>
        <dbReference type="Proteomes" id="UP000467840"/>
    </source>
</evidence>
<reference evidence="4 5" key="1">
    <citation type="journal article" date="2020" name="Mol. Plant">
        <title>The Chromosome-Based Rubber Tree Genome Provides New Insights into Spurge Genome Evolution and Rubber Biosynthesis.</title>
        <authorList>
            <person name="Liu J."/>
            <person name="Shi C."/>
            <person name="Shi C.C."/>
            <person name="Li W."/>
            <person name="Zhang Q.J."/>
            <person name="Zhang Y."/>
            <person name="Li K."/>
            <person name="Lu H.F."/>
            <person name="Shi C."/>
            <person name="Zhu S.T."/>
            <person name="Xiao Z.Y."/>
            <person name="Nan H."/>
            <person name="Yue Y."/>
            <person name="Zhu X.G."/>
            <person name="Wu Y."/>
            <person name="Hong X.N."/>
            <person name="Fan G.Y."/>
            <person name="Tong Y."/>
            <person name="Zhang D."/>
            <person name="Mao C.L."/>
            <person name="Liu Y.L."/>
            <person name="Hao S.J."/>
            <person name="Liu W.Q."/>
            <person name="Lv M.Q."/>
            <person name="Zhang H.B."/>
            <person name="Liu Y."/>
            <person name="Hu-Tang G.R."/>
            <person name="Wang J.P."/>
            <person name="Wang J.H."/>
            <person name="Sun Y.H."/>
            <person name="Ni S.B."/>
            <person name="Chen W.B."/>
            <person name="Zhang X.C."/>
            <person name="Jiao Y.N."/>
            <person name="Eichler E.E."/>
            <person name="Li G.H."/>
            <person name="Liu X."/>
            <person name="Gao L.Z."/>
        </authorList>
    </citation>
    <scope>NUCLEOTIDE SEQUENCE [LARGE SCALE GENOMIC DNA]</scope>
    <source>
        <strain evidence="5">cv. GT1</strain>
        <tissue evidence="4">Leaf</tissue>
    </source>
</reference>
<dbReference type="GO" id="GO:0015031">
    <property type="term" value="P:protein transport"/>
    <property type="evidence" value="ECO:0007669"/>
    <property type="project" value="UniProtKB-KW"/>
</dbReference>
<evidence type="ECO:0000259" key="3">
    <source>
        <dbReference type="SMART" id="SM00503"/>
    </source>
</evidence>
<protein>
    <recommendedName>
        <fullName evidence="3">Syntaxin N-terminal domain-containing protein</fullName>
    </recommendedName>
</protein>
<evidence type="ECO:0000313" key="4">
    <source>
        <dbReference type="EMBL" id="KAF2303436.1"/>
    </source>
</evidence>
<dbReference type="InterPro" id="IPR006011">
    <property type="entry name" value="Syntaxin_N"/>
</dbReference>
<dbReference type="GO" id="GO:0016192">
    <property type="term" value="P:vesicle-mediated transport"/>
    <property type="evidence" value="ECO:0007669"/>
    <property type="project" value="InterPro"/>
</dbReference>
<evidence type="ECO:0000256" key="2">
    <source>
        <dbReference type="SAM" id="Coils"/>
    </source>
</evidence>
<evidence type="ECO:0000256" key="1">
    <source>
        <dbReference type="ARBA" id="ARBA00022927"/>
    </source>
</evidence>
<dbReference type="Pfam" id="PF00804">
    <property type="entry name" value="Syntaxin"/>
    <property type="match status" value="1"/>
</dbReference>
<proteinExistence type="predicted"/>
<dbReference type="GO" id="GO:0016020">
    <property type="term" value="C:membrane"/>
    <property type="evidence" value="ECO:0007669"/>
    <property type="project" value="InterPro"/>
</dbReference>
<dbReference type="Proteomes" id="UP000467840">
    <property type="component" value="Chromosome 16"/>
</dbReference>
<dbReference type="AlphaFoldDB" id="A0A6A6LTR7"/>
<sequence>MNDLFSNSFKKYTDLKQQAYLDDIEAGRENTSLDKFFDDVENVKEDMKSVEKLHKSLQDANEESKTVHNAKTMKNLRSRMDSDVEQVLKRVKIIKGKLEALERSNAAARNVPGCGPGSSADRTRISVVSGLGKKLKDLMDNFQNFRAQMNAEYRKPWSAATMAAEVVAGQLQQLDVPLWQAPQRSPKRFMAAGQSIL</sequence>
<organism evidence="4 5">
    <name type="scientific">Hevea brasiliensis</name>
    <name type="common">Para rubber tree</name>
    <name type="synonym">Siphonia brasiliensis</name>
    <dbReference type="NCBI Taxonomy" id="3981"/>
    <lineage>
        <taxon>Eukaryota</taxon>
        <taxon>Viridiplantae</taxon>
        <taxon>Streptophyta</taxon>
        <taxon>Embryophyta</taxon>
        <taxon>Tracheophyta</taxon>
        <taxon>Spermatophyta</taxon>
        <taxon>Magnoliopsida</taxon>
        <taxon>eudicotyledons</taxon>
        <taxon>Gunneridae</taxon>
        <taxon>Pentapetalae</taxon>
        <taxon>rosids</taxon>
        <taxon>fabids</taxon>
        <taxon>Malpighiales</taxon>
        <taxon>Euphorbiaceae</taxon>
        <taxon>Crotonoideae</taxon>
        <taxon>Micrandreae</taxon>
        <taxon>Hevea</taxon>
    </lineage>
</organism>
<dbReference type="InterPro" id="IPR010989">
    <property type="entry name" value="SNARE"/>
</dbReference>
<keyword evidence="5" id="KW-1185">Reference proteome</keyword>
<dbReference type="CDD" id="cd00179">
    <property type="entry name" value="SynN"/>
    <property type="match status" value="1"/>
</dbReference>
<feature type="coiled-coil region" evidence="2">
    <location>
        <begin position="33"/>
        <end position="104"/>
    </location>
</feature>
<keyword evidence="1" id="KW-0653">Protein transport</keyword>
<dbReference type="SUPFAM" id="SSF47661">
    <property type="entry name" value="t-snare proteins"/>
    <property type="match status" value="1"/>
</dbReference>
<comment type="caution">
    <text evidence="4">The sequence shown here is derived from an EMBL/GenBank/DDBJ whole genome shotgun (WGS) entry which is preliminary data.</text>
</comment>
<dbReference type="EMBL" id="JAAGAX010000009">
    <property type="protein sequence ID" value="KAF2303436.1"/>
    <property type="molecule type" value="Genomic_DNA"/>
</dbReference>
<feature type="domain" description="Syntaxin N-terminal" evidence="3">
    <location>
        <begin position="28"/>
        <end position="154"/>
    </location>
</feature>
<keyword evidence="1" id="KW-0813">Transport</keyword>
<dbReference type="Gene3D" id="1.20.58.70">
    <property type="match status" value="1"/>
</dbReference>
<gene>
    <name evidence="4" type="ORF">GH714_018298</name>
</gene>
<dbReference type="SMART" id="SM00503">
    <property type="entry name" value="SynN"/>
    <property type="match status" value="1"/>
</dbReference>
<name>A0A6A6LTR7_HEVBR</name>
<keyword evidence="2" id="KW-0175">Coiled coil</keyword>
<dbReference type="FunFam" id="1.20.58.70:FF:000003">
    <property type="entry name" value="Qa-SNARE, Sso1/Syntaxin1-type, SYP12A-group"/>
    <property type="match status" value="1"/>
</dbReference>